<evidence type="ECO:0000259" key="7">
    <source>
        <dbReference type="Pfam" id="PF00291"/>
    </source>
</evidence>
<comment type="caution">
    <text evidence="8">The sequence shown here is derived from an EMBL/GenBank/DDBJ whole genome shotgun (WGS) entry which is preliminary data.</text>
</comment>
<comment type="cofactor">
    <cofactor evidence="1">
        <name>Ca(2+)</name>
        <dbReference type="ChEBI" id="CHEBI:29108"/>
    </cofactor>
</comment>
<dbReference type="InterPro" id="IPR000634">
    <property type="entry name" value="Ser/Thr_deHydtase_PyrdxlP-BS"/>
</dbReference>
<proteinExistence type="predicted"/>
<name>A0ABT2V382_9FIRM</name>
<dbReference type="PANTHER" id="PTHR43050:SF1">
    <property type="entry name" value="SERINE RACEMASE"/>
    <property type="match status" value="1"/>
</dbReference>
<evidence type="ECO:0000256" key="3">
    <source>
        <dbReference type="ARBA" id="ARBA00001936"/>
    </source>
</evidence>
<reference evidence="8 9" key="1">
    <citation type="journal article" date="2021" name="ISME Commun">
        <title>Automated analysis of genomic sequences facilitates high-throughput and comprehensive description of bacteria.</title>
        <authorList>
            <person name="Hitch T.C.A."/>
        </authorList>
    </citation>
    <scope>NUCLEOTIDE SEQUENCE [LARGE SCALE GENOMIC DNA]</scope>
    <source>
        <strain evidence="9">f_CCE</strain>
    </source>
</reference>
<feature type="domain" description="Tryptophan synthase beta chain-like PALP" evidence="7">
    <location>
        <begin position="33"/>
        <end position="319"/>
    </location>
</feature>
<keyword evidence="5" id="KW-0460">Magnesium</keyword>
<dbReference type="InterPro" id="IPR036052">
    <property type="entry name" value="TrpB-like_PALP_sf"/>
</dbReference>
<comment type="cofactor">
    <cofactor evidence="3">
        <name>Mn(2+)</name>
        <dbReference type="ChEBI" id="CHEBI:29035"/>
    </cofactor>
</comment>
<evidence type="ECO:0000256" key="5">
    <source>
        <dbReference type="ARBA" id="ARBA00022842"/>
    </source>
</evidence>
<dbReference type="EMBL" id="JAOQJF010000028">
    <property type="protein sequence ID" value="MCU6800726.1"/>
    <property type="molecule type" value="Genomic_DNA"/>
</dbReference>
<dbReference type="Proteomes" id="UP001652395">
    <property type="component" value="Unassembled WGS sequence"/>
</dbReference>
<dbReference type="PROSITE" id="PS00165">
    <property type="entry name" value="DEHYDRATASE_SER_THR"/>
    <property type="match status" value="1"/>
</dbReference>
<keyword evidence="6" id="KW-0663">Pyridoxal phosphate</keyword>
<dbReference type="CDD" id="cd01562">
    <property type="entry name" value="Thr-dehyd"/>
    <property type="match status" value="1"/>
</dbReference>
<organism evidence="8 9">
    <name type="scientific">Alitiscatomonas aceti</name>
    <dbReference type="NCBI Taxonomy" id="2981724"/>
    <lineage>
        <taxon>Bacteria</taxon>
        <taxon>Bacillati</taxon>
        <taxon>Bacillota</taxon>
        <taxon>Clostridia</taxon>
        <taxon>Lachnospirales</taxon>
        <taxon>Lachnospiraceae</taxon>
        <taxon>Alitiscatomonas</taxon>
    </lineage>
</organism>
<dbReference type="PANTHER" id="PTHR43050">
    <property type="entry name" value="SERINE / THREONINE RACEMASE FAMILY MEMBER"/>
    <property type="match status" value="1"/>
</dbReference>
<dbReference type="Gene3D" id="3.40.50.1100">
    <property type="match status" value="2"/>
</dbReference>
<evidence type="ECO:0000256" key="1">
    <source>
        <dbReference type="ARBA" id="ARBA00001913"/>
    </source>
</evidence>
<protein>
    <submittedName>
        <fullName evidence="8">Threonine/serine dehydratase</fullName>
    </submittedName>
</protein>
<keyword evidence="9" id="KW-1185">Reference proteome</keyword>
<dbReference type="Pfam" id="PF00291">
    <property type="entry name" value="PALP"/>
    <property type="match status" value="1"/>
</dbReference>
<dbReference type="RefSeq" id="WP_262563128.1">
    <property type="nucleotide sequence ID" value="NZ_JAOQJF010000028.1"/>
</dbReference>
<accession>A0ABT2V382</accession>
<evidence type="ECO:0000313" key="8">
    <source>
        <dbReference type="EMBL" id="MCU6800726.1"/>
    </source>
</evidence>
<comment type="cofactor">
    <cofactor evidence="2">
        <name>pyridoxal 5'-phosphate</name>
        <dbReference type="ChEBI" id="CHEBI:597326"/>
    </cofactor>
</comment>
<dbReference type="SUPFAM" id="SSF53686">
    <property type="entry name" value="Tryptophan synthase beta subunit-like PLP-dependent enzymes"/>
    <property type="match status" value="1"/>
</dbReference>
<gene>
    <name evidence="8" type="ORF">OCV69_12430</name>
</gene>
<evidence type="ECO:0000256" key="2">
    <source>
        <dbReference type="ARBA" id="ARBA00001933"/>
    </source>
</evidence>
<sequence length="337" mass="36076">MAALRMNGGEEKEEKAMEFTGKQIQEARERIAPFVDETPLLRLKALDAYLGCQVYVKAECMQKTGAFKFRGAMNRILTLTDEELSRGIVAASSGNHGRAIAYGARMKGARAVIVMPRTAPEAKKKAIMELGAEVVLCEAPERFEVAEQICMERGSTMIPPYDDYDVMAGQGTLGLELMEQCPELSAVIVPASGGGLIGGVSAAVKSVSDHTKVYGAEPSALPRYTESLKAGEPVLVPMKKSLADALVSQRPGLKNFPVVKAYVDGFAAVDDPFMLKGMKLLLMEGKVLAEPSACIGIGAVLEGRIPVGKEDKVCFVISGGNLGFEQLEILKDAAQFV</sequence>
<evidence type="ECO:0000256" key="6">
    <source>
        <dbReference type="ARBA" id="ARBA00022898"/>
    </source>
</evidence>
<dbReference type="InterPro" id="IPR001926">
    <property type="entry name" value="TrpB-like_PALP"/>
</dbReference>
<evidence type="ECO:0000313" key="9">
    <source>
        <dbReference type="Proteomes" id="UP001652395"/>
    </source>
</evidence>
<evidence type="ECO:0000256" key="4">
    <source>
        <dbReference type="ARBA" id="ARBA00001946"/>
    </source>
</evidence>
<comment type="cofactor">
    <cofactor evidence="4">
        <name>Mg(2+)</name>
        <dbReference type="ChEBI" id="CHEBI:18420"/>
    </cofactor>
</comment>